<protein>
    <submittedName>
        <fullName evidence="2">Uncharacterized protein</fullName>
    </submittedName>
</protein>
<evidence type="ECO:0000313" key="3">
    <source>
        <dbReference type="Proteomes" id="UP000792457"/>
    </source>
</evidence>
<feature type="compositionally biased region" description="Basic residues" evidence="1">
    <location>
        <begin position="55"/>
        <end position="67"/>
    </location>
</feature>
<gene>
    <name evidence="2" type="ORF">J437_LFUL012115</name>
</gene>
<reference evidence="2" key="1">
    <citation type="submission" date="2013-04" db="EMBL/GenBank/DDBJ databases">
        <authorList>
            <person name="Qu J."/>
            <person name="Murali S.C."/>
            <person name="Bandaranaike D."/>
            <person name="Bellair M."/>
            <person name="Blankenburg K."/>
            <person name="Chao H."/>
            <person name="Dinh H."/>
            <person name="Doddapaneni H."/>
            <person name="Downs B."/>
            <person name="Dugan-Rocha S."/>
            <person name="Elkadiri S."/>
            <person name="Gnanaolivu R.D."/>
            <person name="Hernandez B."/>
            <person name="Javaid M."/>
            <person name="Jayaseelan J.C."/>
            <person name="Lee S."/>
            <person name="Li M."/>
            <person name="Ming W."/>
            <person name="Munidasa M."/>
            <person name="Muniz J."/>
            <person name="Nguyen L."/>
            <person name="Ongeri F."/>
            <person name="Osuji N."/>
            <person name="Pu L.-L."/>
            <person name="Puazo M."/>
            <person name="Qu C."/>
            <person name="Quiroz J."/>
            <person name="Raj R."/>
            <person name="Weissenberger G."/>
            <person name="Xin Y."/>
            <person name="Zou X."/>
            <person name="Han Y."/>
            <person name="Richards S."/>
            <person name="Worley K."/>
            <person name="Muzny D."/>
            <person name="Gibbs R."/>
        </authorList>
    </citation>
    <scope>NUCLEOTIDE SEQUENCE</scope>
    <source>
        <strain evidence="2">Sampled in the wild</strain>
    </source>
</reference>
<evidence type="ECO:0000313" key="2">
    <source>
        <dbReference type="EMBL" id="KAG8232469.1"/>
    </source>
</evidence>
<name>A0A8K0KE16_LADFU</name>
<feature type="compositionally biased region" description="Low complexity" evidence="1">
    <location>
        <begin position="68"/>
        <end position="77"/>
    </location>
</feature>
<evidence type="ECO:0000256" key="1">
    <source>
        <dbReference type="SAM" id="MobiDB-lite"/>
    </source>
</evidence>
<comment type="caution">
    <text evidence="2">The sequence shown here is derived from an EMBL/GenBank/DDBJ whole genome shotgun (WGS) entry which is preliminary data.</text>
</comment>
<sequence length="116" mass="12537">MQGHFSTLPNEVQNWPRKFNNGPASHGFPDDVPQPLLLRRQRPNVHPLSGGGHPQPRRLPHRTRSSRLRLAAPSSAPHTVSAADVPANGTAHGTASRGRHLPGIAQGQYHHGDGLI</sequence>
<dbReference type="EMBL" id="KZ308620">
    <property type="protein sequence ID" value="KAG8232469.1"/>
    <property type="molecule type" value="Genomic_DNA"/>
</dbReference>
<proteinExistence type="predicted"/>
<feature type="region of interest" description="Disordered" evidence="1">
    <location>
        <begin position="1"/>
        <end position="116"/>
    </location>
</feature>
<organism evidence="2 3">
    <name type="scientific">Ladona fulva</name>
    <name type="common">Scarce chaser dragonfly</name>
    <name type="synonym">Libellula fulva</name>
    <dbReference type="NCBI Taxonomy" id="123851"/>
    <lineage>
        <taxon>Eukaryota</taxon>
        <taxon>Metazoa</taxon>
        <taxon>Ecdysozoa</taxon>
        <taxon>Arthropoda</taxon>
        <taxon>Hexapoda</taxon>
        <taxon>Insecta</taxon>
        <taxon>Pterygota</taxon>
        <taxon>Palaeoptera</taxon>
        <taxon>Odonata</taxon>
        <taxon>Epiprocta</taxon>
        <taxon>Anisoptera</taxon>
        <taxon>Libelluloidea</taxon>
        <taxon>Libellulidae</taxon>
        <taxon>Ladona</taxon>
    </lineage>
</organism>
<reference evidence="2" key="2">
    <citation type="submission" date="2017-10" db="EMBL/GenBank/DDBJ databases">
        <title>Ladona fulva Genome sequencing and assembly.</title>
        <authorList>
            <person name="Murali S."/>
            <person name="Richards S."/>
            <person name="Bandaranaike D."/>
            <person name="Bellair M."/>
            <person name="Blankenburg K."/>
            <person name="Chao H."/>
            <person name="Dinh H."/>
            <person name="Doddapaneni H."/>
            <person name="Dugan-Rocha S."/>
            <person name="Elkadiri S."/>
            <person name="Gnanaolivu R."/>
            <person name="Hernandez B."/>
            <person name="Skinner E."/>
            <person name="Javaid M."/>
            <person name="Lee S."/>
            <person name="Li M."/>
            <person name="Ming W."/>
            <person name="Munidasa M."/>
            <person name="Muniz J."/>
            <person name="Nguyen L."/>
            <person name="Hughes D."/>
            <person name="Osuji N."/>
            <person name="Pu L.-L."/>
            <person name="Puazo M."/>
            <person name="Qu C."/>
            <person name="Quiroz J."/>
            <person name="Raj R."/>
            <person name="Weissenberger G."/>
            <person name="Xin Y."/>
            <person name="Zou X."/>
            <person name="Han Y."/>
            <person name="Worley K."/>
            <person name="Muzny D."/>
            <person name="Gibbs R."/>
        </authorList>
    </citation>
    <scope>NUCLEOTIDE SEQUENCE</scope>
    <source>
        <strain evidence="2">Sampled in the wild</strain>
    </source>
</reference>
<accession>A0A8K0KE16</accession>
<feature type="non-terminal residue" evidence="2">
    <location>
        <position position="1"/>
    </location>
</feature>
<dbReference type="AlphaFoldDB" id="A0A8K0KE16"/>
<feature type="compositionally biased region" description="Polar residues" evidence="1">
    <location>
        <begin position="1"/>
        <end position="13"/>
    </location>
</feature>
<dbReference type="Proteomes" id="UP000792457">
    <property type="component" value="Unassembled WGS sequence"/>
</dbReference>
<keyword evidence="3" id="KW-1185">Reference proteome</keyword>